<dbReference type="AlphaFoldDB" id="C5LU96"/>
<protein>
    <submittedName>
        <fullName evidence="1">Uncharacterized protein</fullName>
    </submittedName>
</protein>
<dbReference type="GeneID" id="9051470"/>
<accession>C5LU96</accession>
<evidence type="ECO:0000313" key="2">
    <source>
        <dbReference type="Proteomes" id="UP000007800"/>
    </source>
</evidence>
<sequence>VAYRPVEARGHCMNRRSLLEVDRTLGSQLGDRPFILAIVNPSRSDEMSLTVDGYAHYYHNPNRLLPVNKAL</sequence>
<dbReference type="Proteomes" id="UP000007800">
    <property type="component" value="Unassembled WGS sequence"/>
</dbReference>
<feature type="non-terminal residue" evidence="1">
    <location>
        <position position="71"/>
    </location>
</feature>
<feature type="non-terminal residue" evidence="1">
    <location>
        <position position="1"/>
    </location>
</feature>
<dbReference type="RefSeq" id="XP_002766912.1">
    <property type="nucleotide sequence ID" value="XM_002766866.1"/>
</dbReference>
<keyword evidence="2" id="KW-1185">Reference proteome</keyword>
<organism evidence="2">
    <name type="scientific">Perkinsus marinus (strain ATCC 50983 / TXsc)</name>
    <dbReference type="NCBI Taxonomy" id="423536"/>
    <lineage>
        <taxon>Eukaryota</taxon>
        <taxon>Sar</taxon>
        <taxon>Alveolata</taxon>
        <taxon>Perkinsozoa</taxon>
        <taxon>Perkinsea</taxon>
        <taxon>Perkinsida</taxon>
        <taxon>Perkinsidae</taxon>
        <taxon>Perkinsus</taxon>
    </lineage>
</organism>
<proteinExistence type="predicted"/>
<dbReference type="EMBL" id="GG685476">
    <property type="protein sequence ID" value="EEQ99629.1"/>
    <property type="molecule type" value="Genomic_DNA"/>
</dbReference>
<gene>
    <name evidence="1" type="ORF">Pmar_PMAR010892</name>
</gene>
<evidence type="ECO:0000313" key="1">
    <source>
        <dbReference type="EMBL" id="EEQ99629.1"/>
    </source>
</evidence>
<reference evidence="1 2" key="1">
    <citation type="submission" date="2008-07" db="EMBL/GenBank/DDBJ databases">
        <authorList>
            <person name="El-Sayed N."/>
            <person name="Caler E."/>
            <person name="Inman J."/>
            <person name="Amedeo P."/>
            <person name="Hass B."/>
            <person name="Wortman J."/>
        </authorList>
    </citation>
    <scope>NUCLEOTIDE SEQUENCE [LARGE SCALE GENOMIC DNA]</scope>
    <source>
        <strain evidence="2">ATCC 50983 / TXsc</strain>
    </source>
</reference>
<dbReference type="InParanoid" id="C5LU96"/>
<dbReference type="OrthoDB" id="10433490at2759"/>
<name>C5LU96_PERM5</name>